<name>A0ABU3PGX1_9BURK</name>
<accession>A0ABU3PGX1</accession>
<comment type="caution">
    <text evidence="2">The sequence shown here is derived from an EMBL/GenBank/DDBJ whole genome shotgun (WGS) entry which is preliminary data.</text>
</comment>
<dbReference type="RefSeq" id="WP_315652665.1">
    <property type="nucleotide sequence ID" value="NZ_JAVXZY010000011.1"/>
</dbReference>
<evidence type="ECO:0000256" key="1">
    <source>
        <dbReference type="SAM" id="Coils"/>
    </source>
</evidence>
<evidence type="ECO:0008006" key="4">
    <source>
        <dbReference type="Google" id="ProtNLM"/>
    </source>
</evidence>
<proteinExistence type="predicted"/>
<evidence type="ECO:0000313" key="2">
    <source>
        <dbReference type="EMBL" id="MDT9001781.1"/>
    </source>
</evidence>
<keyword evidence="1" id="KW-0175">Coiled coil</keyword>
<dbReference type="Proteomes" id="UP001246372">
    <property type="component" value="Unassembled WGS sequence"/>
</dbReference>
<dbReference type="Gene3D" id="1.25.40.10">
    <property type="entry name" value="Tetratricopeptide repeat domain"/>
    <property type="match status" value="1"/>
</dbReference>
<organism evidence="2 3">
    <name type="scientific">Roseateles aquae</name>
    <dbReference type="NCBI Taxonomy" id="3077235"/>
    <lineage>
        <taxon>Bacteria</taxon>
        <taxon>Pseudomonadati</taxon>
        <taxon>Pseudomonadota</taxon>
        <taxon>Betaproteobacteria</taxon>
        <taxon>Burkholderiales</taxon>
        <taxon>Sphaerotilaceae</taxon>
        <taxon>Roseateles</taxon>
    </lineage>
</organism>
<reference evidence="2" key="1">
    <citation type="submission" date="2023-09" db="EMBL/GenBank/DDBJ databases">
        <title>Paucibacter sp. APW11 Genome sequencing and assembly.</title>
        <authorList>
            <person name="Kim I."/>
        </authorList>
    </citation>
    <scope>NUCLEOTIDE SEQUENCE</scope>
    <source>
        <strain evidence="2">APW11</strain>
    </source>
</reference>
<protein>
    <recommendedName>
        <fullName evidence="4">MalT-like TPR region domain-containing protein</fullName>
    </recommendedName>
</protein>
<evidence type="ECO:0000313" key="3">
    <source>
        <dbReference type="Proteomes" id="UP001246372"/>
    </source>
</evidence>
<dbReference type="SUPFAM" id="SSF48452">
    <property type="entry name" value="TPR-like"/>
    <property type="match status" value="2"/>
</dbReference>
<dbReference type="EMBL" id="JAVXZY010000011">
    <property type="protein sequence ID" value="MDT9001781.1"/>
    <property type="molecule type" value="Genomic_DNA"/>
</dbReference>
<dbReference type="InterPro" id="IPR011990">
    <property type="entry name" value="TPR-like_helical_dom_sf"/>
</dbReference>
<keyword evidence="3" id="KW-1185">Reference proteome</keyword>
<sequence length="371" mass="39888">MSNDTALSPSPPCESWLERARQANDAHQALEALRCAEQAEQCSEAIAEPDRRTRLGAEAARLQALAGWALGRHALAYACAMRARARLNAGDDVDGVVAMLTLAALAACTVGLPDDALPLAVEATELAAATPALFKALPSALGTLAHVHAALGQVEQAELLHLQALSRAREAGDGQTLVRAYANALLAGALAHDSLQDQGHEAQAQALAQRQLKLVFQARPHLDEPFMSERQKIVLRLNSAICLMQAGRLDEADGLLSQSMQMLGRVENDSLADSLHHACAELSLRRDHLAEAQALLAPLLSTGGLDASPFLQEPVLHTALRLYQRLGDAARVDQLNKRLQRLKQDLKEQREQAASELRSAQARVLQALHKA</sequence>
<feature type="coiled-coil region" evidence="1">
    <location>
        <begin position="329"/>
        <end position="363"/>
    </location>
</feature>
<gene>
    <name evidence="2" type="ORF">RQP53_21065</name>
</gene>